<accession>A0AAX1X993</accession>
<dbReference type="Proteomes" id="UP000269379">
    <property type="component" value="Chromosome 1"/>
</dbReference>
<feature type="compositionally biased region" description="Basic residues" evidence="1">
    <location>
        <begin position="21"/>
        <end position="31"/>
    </location>
</feature>
<sequence length="194" mass="20635">MTAGVRGDMGRRNRAGGGGRGARRGRPVRAARQRECGGAAASSPECPRHAGRGRRRRSSRRSSALERSDAHAVSVRAFGRSGVRAFGRSGVRVFGCSGKRADAGGQRSVRQASVSGPSTHGRPIVAAHGAFRHCGPPPRASHGPARTGGTPRAPCRHRRDARRTIQVHDSRAARAAAACCRSFLRTFLARLFCR</sequence>
<evidence type="ECO:0000256" key="1">
    <source>
        <dbReference type="SAM" id="MobiDB-lite"/>
    </source>
</evidence>
<protein>
    <recommendedName>
        <fullName evidence="4">LigA</fullName>
    </recommendedName>
</protein>
<gene>
    <name evidence="2" type="ORF">EGT70_14090</name>
</gene>
<evidence type="ECO:0000313" key="2">
    <source>
        <dbReference type="EMBL" id="RPA26996.1"/>
    </source>
</evidence>
<dbReference type="EMBL" id="RKJW01000002">
    <property type="protein sequence ID" value="RPA26996.1"/>
    <property type="molecule type" value="Genomic_DNA"/>
</dbReference>
<proteinExistence type="predicted"/>
<feature type="compositionally biased region" description="Basic residues" evidence="1">
    <location>
        <begin position="49"/>
        <end position="60"/>
    </location>
</feature>
<organism evidence="2 3">
    <name type="scientific">Burkholderia mallei</name>
    <name type="common">Pseudomonas mallei</name>
    <dbReference type="NCBI Taxonomy" id="13373"/>
    <lineage>
        <taxon>Bacteria</taxon>
        <taxon>Pseudomonadati</taxon>
        <taxon>Pseudomonadota</taxon>
        <taxon>Betaproteobacteria</taxon>
        <taxon>Burkholderiales</taxon>
        <taxon>Burkholderiaceae</taxon>
        <taxon>Burkholderia</taxon>
        <taxon>pseudomallei group</taxon>
    </lineage>
</organism>
<reference evidence="3" key="1">
    <citation type="submission" date="2018-10" db="EMBL/GenBank/DDBJ databases">
        <title>FDA dAtabase for Regulatory Grade micrObial Sequences (FDA-ARGOS): Supporting development and validation of Infectious Disease Dx tests.</title>
        <authorList>
            <person name="Minogue T."/>
            <person name="Wolcott M."/>
            <person name="Wasieloski L."/>
            <person name="Aguilar W."/>
            <person name="Moore D."/>
            <person name="Jaissle J."/>
            <person name="Tallon L."/>
            <person name="Sadzewicz L."/>
            <person name="Zhao X."/>
            <person name="Vavikolanu K."/>
            <person name="Mehta A."/>
            <person name="Aluvathingal J."/>
            <person name="Nadendla S."/>
            <person name="Yan Y."/>
            <person name="Sichtig H."/>
        </authorList>
    </citation>
    <scope>NUCLEOTIDE SEQUENCE [LARGE SCALE GENOMIC DNA]</scope>
    <source>
        <strain evidence="3">FDAARGOS_588</strain>
    </source>
</reference>
<feature type="region of interest" description="Disordered" evidence="1">
    <location>
        <begin position="1"/>
        <end position="72"/>
    </location>
</feature>
<feature type="compositionally biased region" description="Polar residues" evidence="1">
    <location>
        <begin position="108"/>
        <end position="118"/>
    </location>
</feature>
<evidence type="ECO:0008006" key="4">
    <source>
        <dbReference type="Google" id="ProtNLM"/>
    </source>
</evidence>
<comment type="caution">
    <text evidence="2">The sequence shown here is derived from an EMBL/GenBank/DDBJ whole genome shotgun (WGS) entry which is preliminary data.</text>
</comment>
<dbReference type="AlphaFoldDB" id="A0AAX1X993"/>
<feature type="region of interest" description="Disordered" evidence="1">
    <location>
        <begin position="101"/>
        <end position="120"/>
    </location>
</feature>
<evidence type="ECO:0000313" key="3">
    <source>
        <dbReference type="Proteomes" id="UP000269379"/>
    </source>
</evidence>
<name>A0AAX1X993_BURML</name>
<feature type="region of interest" description="Disordered" evidence="1">
    <location>
        <begin position="131"/>
        <end position="158"/>
    </location>
</feature>